<dbReference type="Proteomes" id="UP000054324">
    <property type="component" value="Unassembled WGS sequence"/>
</dbReference>
<dbReference type="AlphaFoldDB" id="A0A075A5A9"/>
<protein>
    <submittedName>
        <fullName evidence="1">Uncharacterized protein</fullName>
    </submittedName>
</protein>
<keyword evidence="2" id="KW-1185">Reference proteome</keyword>
<dbReference type="CTD" id="20314786"/>
<gene>
    <name evidence="1" type="ORF">T265_00598</name>
</gene>
<proteinExistence type="predicted"/>
<dbReference type="GeneID" id="20314786"/>
<evidence type="ECO:0000313" key="1">
    <source>
        <dbReference type="EMBL" id="KER33482.1"/>
    </source>
</evidence>
<name>A0A075A5A9_OPIVI</name>
<dbReference type="EMBL" id="KL596624">
    <property type="protein sequence ID" value="KER33482.1"/>
    <property type="molecule type" value="Genomic_DNA"/>
</dbReference>
<dbReference type="RefSeq" id="XP_009162690.1">
    <property type="nucleotide sequence ID" value="XM_009164426.1"/>
</dbReference>
<evidence type="ECO:0000313" key="2">
    <source>
        <dbReference type="Proteomes" id="UP000054324"/>
    </source>
</evidence>
<accession>A0A075A5A9</accession>
<dbReference type="KEGG" id="ovi:T265_00598"/>
<sequence length="67" mass="7478">MAVCFIKETTHKIAENSSTTHDRFRPSWGSSVSYPPAAPELLKMPVFDAISVSLFIQPGCHYHTLLD</sequence>
<organism evidence="1 2">
    <name type="scientific">Opisthorchis viverrini</name>
    <name type="common">Southeast Asian liver fluke</name>
    <dbReference type="NCBI Taxonomy" id="6198"/>
    <lineage>
        <taxon>Eukaryota</taxon>
        <taxon>Metazoa</taxon>
        <taxon>Spiralia</taxon>
        <taxon>Lophotrochozoa</taxon>
        <taxon>Platyhelminthes</taxon>
        <taxon>Trematoda</taxon>
        <taxon>Digenea</taxon>
        <taxon>Opisthorchiida</taxon>
        <taxon>Opisthorchiata</taxon>
        <taxon>Opisthorchiidae</taxon>
        <taxon>Opisthorchis</taxon>
    </lineage>
</organism>
<reference evidence="1 2" key="1">
    <citation type="submission" date="2013-11" db="EMBL/GenBank/DDBJ databases">
        <title>Opisthorchis viverrini - life in the bile duct.</title>
        <authorList>
            <person name="Young N.D."/>
            <person name="Nagarajan N."/>
            <person name="Lin S.J."/>
            <person name="Korhonen P.K."/>
            <person name="Jex A.R."/>
            <person name="Hall R.S."/>
            <person name="Safavi-Hemami H."/>
            <person name="Kaewkong W."/>
            <person name="Bertrand D."/>
            <person name="Gao S."/>
            <person name="Seet Q."/>
            <person name="Wongkham S."/>
            <person name="Teh B.T."/>
            <person name="Wongkham C."/>
            <person name="Intapan P.M."/>
            <person name="Maleewong W."/>
            <person name="Yang X."/>
            <person name="Hu M."/>
            <person name="Wang Z."/>
            <person name="Hofmann A."/>
            <person name="Sternberg P.W."/>
            <person name="Tan P."/>
            <person name="Wang J."/>
            <person name="Gasser R.B."/>
        </authorList>
    </citation>
    <scope>NUCLEOTIDE SEQUENCE [LARGE SCALE GENOMIC DNA]</scope>
</reference>